<dbReference type="Pfam" id="PF17757">
    <property type="entry name" value="UvrB_inter"/>
    <property type="match status" value="1"/>
</dbReference>
<dbReference type="InterPro" id="IPR048635">
    <property type="entry name" value="MFD_D3"/>
</dbReference>
<dbReference type="NCBIfam" id="TIGR00580">
    <property type="entry name" value="mfd"/>
    <property type="match status" value="1"/>
</dbReference>
<dbReference type="Pfam" id="PF21132">
    <property type="entry name" value="MFD_D3"/>
    <property type="match status" value="1"/>
</dbReference>
<dbReference type="GO" id="GO:0003684">
    <property type="term" value="F:damaged DNA binding"/>
    <property type="evidence" value="ECO:0007669"/>
    <property type="project" value="InterPro"/>
</dbReference>
<dbReference type="InterPro" id="IPR047112">
    <property type="entry name" value="RecG/Mfd"/>
</dbReference>
<evidence type="ECO:0000256" key="13">
    <source>
        <dbReference type="HAMAP-Rule" id="MF_00969"/>
    </source>
</evidence>
<dbReference type="InterPro" id="IPR011545">
    <property type="entry name" value="DEAD/DEAH_box_helicase_dom"/>
</dbReference>
<dbReference type="SMART" id="SM00487">
    <property type="entry name" value="DEXDc"/>
    <property type="match status" value="1"/>
</dbReference>
<evidence type="ECO:0000256" key="6">
    <source>
        <dbReference type="ARBA" id="ARBA00022806"/>
    </source>
</evidence>
<protein>
    <recommendedName>
        <fullName evidence="12 13">Transcription-repair-coupling factor</fullName>
        <shortName evidence="13">TRCF</shortName>
        <ecNumber evidence="13">3.6.4.-</ecNumber>
    </recommendedName>
</protein>
<keyword evidence="3 13" id="KW-0547">Nucleotide-binding</keyword>
<evidence type="ECO:0000256" key="5">
    <source>
        <dbReference type="ARBA" id="ARBA00022801"/>
    </source>
</evidence>
<dbReference type="SUPFAM" id="SSF143517">
    <property type="entry name" value="TRCF domain-like"/>
    <property type="match status" value="1"/>
</dbReference>
<evidence type="ECO:0000256" key="2">
    <source>
        <dbReference type="ARBA" id="ARBA00022490"/>
    </source>
</evidence>
<comment type="function">
    <text evidence="13">Couples transcription and DNA repair by recognizing RNA polymerase (RNAP) stalled at DNA lesions. Mediates ATP-dependent release of RNAP and its truncated transcript from the DNA, and recruitment of nucleotide excision repair machinery to the damaged site.</text>
</comment>
<evidence type="ECO:0000256" key="4">
    <source>
        <dbReference type="ARBA" id="ARBA00022763"/>
    </source>
</evidence>
<dbReference type="InterPro" id="IPR041471">
    <property type="entry name" value="UvrB_inter"/>
</dbReference>
<dbReference type="GO" id="GO:0000716">
    <property type="term" value="P:transcription-coupled nucleotide-excision repair, DNA damage recognition"/>
    <property type="evidence" value="ECO:0007669"/>
    <property type="project" value="UniProtKB-UniRule"/>
</dbReference>
<dbReference type="SMART" id="SM00982">
    <property type="entry name" value="TRCF"/>
    <property type="match status" value="1"/>
</dbReference>
<dbReference type="InterPro" id="IPR027417">
    <property type="entry name" value="P-loop_NTPase"/>
</dbReference>
<evidence type="ECO:0000256" key="8">
    <source>
        <dbReference type="ARBA" id="ARBA00023125"/>
    </source>
</evidence>
<feature type="domain" description="Helicase ATP-binding" evidence="14">
    <location>
        <begin position="619"/>
        <end position="780"/>
    </location>
</feature>
<organism evidence="16 17">
    <name type="scientific">Fontimonas thermophila</name>
    <dbReference type="NCBI Taxonomy" id="1076937"/>
    <lineage>
        <taxon>Bacteria</taxon>
        <taxon>Pseudomonadati</taxon>
        <taxon>Pseudomonadota</taxon>
        <taxon>Gammaproteobacteria</taxon>
        <taxon>Nevskiales</taxon>
        <taxon>Nevskiaceae</taxon>
        <taxon>Fontimonas</taxon>
    </lineage>
</organism>
<comment type="subcellular location">
    <subcellularLocation>
        <location evidence="1 13">Cytoplasm</location>
    </subcellularLocation>
</comment>
<dbReference type="Gene3D" id="3.40.50.11140">
    <property type="match status" value="1"/>
</dbReference>
<dbReference type="EC" id="3.6.4.-" evidence="13"/>
<keyword evidence="5 13" id="KW-0378">Hydrolase</keyword>
<name>A0A1I2K7J5_9GAMM</name>
<evidence type="ECO:0000256" key="1">
    <source>
        <dbReference type="ARBA" id="ARBA00004496"/>
    </source>
</evidence>
<dbReference type="FunFam" id="3.40.50.300:FF:000300">
    <property type="entry name" value="Transcription-repair-coupling factor"/>
    <property type="match status" value="1"/>
</dbReference>
<dbReference type="Gene3D" id="3.90.1150.50">
    <property type="entry name" value="Transcription-repair-coupling factor, D7 domain"/>
    <property type="match status" value="1"/>
</dbReference>
<evidence type="ECO:0000256" key="7">
    <source>
        <dbReference type="ARBA" id="ARBA00022840"/>
    </source>
</evidence>
<dbReference type="InterPro" id="IPR005118">
    <property type="entry name" value="TRCF_C"/>
</dbReference>
<evidence type="ECO:0000313" key="17">
    <source>
        <dbReference type="Proteomes" id="UP000199771"/>
    </source>
</evidence>
<accession>A0A1I2K7J5</accession>
<reference evidence="16 17" key="1">
    <citation type="submission" date="2016-10" db="EMBL/GenBank/DDBJ databases">
        <authorList>
            <person name="de Groot N.N."/>
        </authorList>
    </citation>
    <scope>NUCLEOTIDE SEQUENCE [LARGE SCALE GENOMIC DNA]</scope>
    <source>
        <strain evidence="16 17">DSM 23609</strain>
    </source>
</reference>
<gene>
    <name evidence="13" type="primary">mfd</name>
    <name evidence="16" type="ORF">SAMN04488120_11340</name>
</gene>
<dbReference type="GO" id="GO:0006355">
    <property type="term" value="P:regulation of DNA-templated transcription"/>
    <property type="evidence" value="ECO:0007669"/>
    <property type="project" value="UniProtKB-UniRule"/>
</dbReference>
<evidence type="ECO:0000259" key="15">
    <source>
        <dbReference type="PROSITE" id="PS51194"/>
    </source>
</evidence>
<evidence type="ECO:0000313" key="16">
    <source>
        <dbReference type="EMBL" id="SFF62170.1"/>
    </source>
</evidence>
<dbReference type="SUPFAM" id="SSF141259">
    <property type="entry name" value="CarD-like"/>
    <property type="match status" value="1"/>
</dbReference>
<dbReference type="Gene3D" id="2.40.10.170">
    <property type="match status" value="1"/>
</dbReference>
<keyword evidence="9 13" id="KW-0234">DNA repair</keyword>
<dbReference type="GO" id="GO:0005524">
    <property type="term" value="F:ATP binding"/>
    <property type="evidence" value="ECO:0007669"/>
    <property type="project" value="UniProtKB-UniRule"/>
</dbReference>
<dbReference type="Proteomes" id="UP000199771">
    <property type="component" value="Unassembled WGS sequence"/>
</dbReference>
<dbReference type="HAMAP" id="MF_00969">
    <property type="entry name" value="TRCF"/>
    <property type="match status" value="1"/>
</dbReference>
<comment type="similarity">
    <text evidence="10 13">In the N-terminal section; belongs to the UvrB family.</text>
</comment>
<dbReference type="CDD" id="cd17991">
    <property type="entry name" value="DEXHc_TRCF"/>
    <property type="match status" value="1"/>
</dbReference>
<dbReference type="PANTHER" id="PTHR47964">
    <property type="entry name" value="ATP-DEPENDENT DNA HELICASE HOMOLOG RECG, CHLOROPLASTIC"/>
    <property type="match status" value="1"/>
</dbReference>
<keyword evidence="2 13" id="KW-0963">Cytoplasm</keyword>
<dbReference type="Gene3D" id="3.40.50.11180">
    <property type="match status" value="1"/>
</dbReference>
<dbReference type="PROSITE" id="PS51192">
    <property type="entry name" value="HELICASE_ATP_BIND_1"/>
    <property type="match status" value="1"/>
</dbReference>
<keyword evidence="7 13" id="KW-0067">ATP-binding</keyword>
<dbReference type="InterPro" id="IPR003711">
    <property type="entry name" value="CarD-like/TRCF_RID"/>
</dbReference>
<sequence>MPQRRRGPQSAITVRFSPLHPPLPSVGALTWPALSGAPAALAAAMAALRHPGPCVVLVANEQHAYRLEQELRFFLPAELPLVHLPDTEVLPYDQFSPHQEILSQRLSALSRLPMMRRGVLLTTADQLIQRLPPRHWLDSRSFELRVGDTLDPIAFRERLVAAGYQSVSEVQTQGEFAVRGALIDLFPMGSEAAYRIDLFDDTIETIRTFDPETQRSQDKVSAIRLLPAREFPTDKVGIETFRGNYRETFAGDPARSRIYSEVSKGLMPGGIEAWLPLFFENRTTAALTDYLPEDALLIALDDLSAALAEDWRQIEERYERYRGDLERPLLKPAELLRTPAQALADLERFARITVATTDGSDDSGVSLLERGADATRALLRTSEDRVLFVAESPGRREALLAWLKPLGILPRDYPDWAAFVSDGKRYGLTLGPIQDGFRLTAAGICVVTEAQIFGLHAPTQLPRRRARVRDPDTILRDLSALVPGAPVVHVQHGIGRYRGLQKLDAGGIEAEYLVLEYANDGKLYVPVASLNLIHRYTGGEAETAPLHSLGSDRWAKAKARAREKAHDVAAELLQIQARRMAKPGLALTFDAAEYQRFCAGFPFTPTPDQQSAIDAVLDDLRAPKTMDRVVCGDVGFGKTEVALRAAFVAASGGRQVCVLAPTTLLVEQHAKNFSDRFAGFAVRIAALSRLRSSKEQGEILRQLADGTIDIVIGTHRLLQDDVQFKNLGLVIVDEEHRFGVRHKERLKNLRAEVDLLTLTATPIPRTLNMSLAGLRDLSIIATPPASRLAIKTQVCEWNNALVQEACLRELRRGGQVYILHNEVSDIDNFARKIQELVPEGSVRYAHGQMRERELEQVMLDFYHQRFNILVCSTIIESGIDVPSANTIIIDRADRFGLAQLHQLRGRVGRSHHRGYAYLMIPSRRALTPDAARRLEAIETLGDLGSGFALATHDLEIRGAGELLGAEQSGQIEEIGFTLYAELLGRAVKAIKTGKLDDAPFGETECEVDLGAAALIPDDYIPDVHMRLTLYKRMAEARSEDALSELKVEMIDRFGNLPPATERMFEAASLRIAAHQLGLLRLRATSRVITLEFGKEVRIDTVKLIRLIQSQPKTYKLEGQARLHCYGDFERVETRAPRAAELLATLRPQAP</sequence>
<dbReference type="FunFam" id="3.40.50.300:FF:000546">
    <property type="entry name" value="Transcription-repair-coupling factor"/>
    <property type="match status" value="1"/>
</dbReference>
<dbReference type="Pfam" id="PF00271">
    <property type="entry name" value="Helicase_C"/>
    <property type="match status" value="1"/>
</dbReference>
<comment type="similarity">
    <text evidence="11 13">In the C-terminal section; belongs to the helicase family. RecG subfamily.</text>
</comment>
<dbReference type="InterPro" id="IPR004576">
    <property type="entry name" value="Mfd"/>
</dbReference>
<dbReference type="PROSITE" id="PS51194">
    <property type="entry name" value="HELICASE_CTER"/>
    <property type="match status" value="1"/>
</dbReference>
<dbReference type="PANTHER" id="PTHR47964:SF1">
    <property type="entry name" value="ATP-DEPENDENT DNA HELICASE HOMOLOG RECG, CHLOROPLASTIC"/>
    <property type="match status" value="1"/>
</dbReference>
<dbReference type="SUPFAM" id="SSF52540">
    <property type="entry name" value="P-loop containing nucleoside triphosphate hydrolases"/>
    <property type="match status" value="4"/>
</dbReference>
<keyword evidence="4 13" id="KW-0227">DNA damage</keyword>
<dbReference type="STRING" id="1076937.SAMN04488120_11340"/>
<keyword evidence="8 13" id="KW-0238">DNA-binding</keyword>
<keyword evidence="17" id="KW-1185">Reference proteome</keyword>
<evidence type="ECO:0000256" key="12">
    <source>
        <dbReference type="ARBA" id="ARBA00070128"/>
    </source>
</evidence>
<evidence type="ECO:0000259" key="14">
    <source>
        <dbReference type="PROSITE" id="PS51192"/>
    </source>
</evidence>
<dbReference type="InterPro" id="IPR001650">
    <property type="entry name" value="Helicase_C-like"/>
</dbReference>
<dbReference type="Gene3D" id="3.30.2060.10">
    <property type="entry name" value="Penicillin-binding protein 1b domain"/>
    <property type="match status" value="1"/>
</dbReference>
<keyword evidence="6" id="KW-0347">Helicase</keyword>
<dbReference type="Pfam" id="PF00270">
    <property type="entry name" value="DEAD"/>
    <property type="match status" value="1"/>
</dbReference>
<dbReference type="InterPro" id="IPR014001">
    <property type="entry name" value="Helicase_ATP-bd"/>
</dbReference>
<dbReference type="GO" id="GO:0003678">
    <property type="term" value="F:DNA helicase activity"/>
    <property type="evidence" value="ECO:0007669"/>
    <property type="project" value="TreeGrafter"/>
</dbReference>
<dbReference type="SMART" id="SM01058">
    <property type="entry name" value="CarD_TRCF"/>
    <property type="match status" value="1"/>
</dbReference>
<dbReference type="EMBL" id="FOOC01000013">
    <property type="protein sequence ID" value="SFF62170.1"/>
    <property type="molecule type" value="Genomic_DNA"/>
</dbReference>
<dbReference type="InterPro" id="IPR037235">
    <property type="entry name" value="TRCF-like_C_D7"/>
</dbReference>
<evidence type="ECO:0000256" key="10">
    <source>
        <dbReference type="ARBA" id="ARBA00061104"/>
    </source>
</evidence>
<proteinExistence type="inferred from homology"/>
<dbReference type="GO" id="GO:0005737">
    <property type="term" value="C:cytoplasm"/>
    <property type="evidence" value="ECO:0007669"/>
    <property type="project" value="UniProtKB-SubCell"/>
</dbReference>
<dbReference type="InterPro" id="IPR036101">
    <property type="entry name" value="CarD-like/TRCF_RID_sf"/>
</dbReference>
<dbReference type="Gene3D" id="3.40.50.300">
    <property type="entry name" value="P-loop containing nucleotide triphosphate hydrolases"/>
    <property type="match status" value="2"/>
</dbReference>
<evidence type="ECO:0000256" key="3">
    <source>
        <dbReference type="ARBA" id="ARBA00022741"/>
    </source>
</evidence>
<feature type="domain" description="Helicase C-terminal" evidence="15">
    <location>
        <begin position="793"/>
        <end position="955"/>
    </location>
</feature>
<dbReference type="Pfam" id="PF02559">
    <property type="entry name" value="CarD_TRCF_RID"/>
    <property type="match status" value="1"/>
</dbReference>
<dbReference type="Pfam" id="PF03461">
    <property type="entry name" value="TRCF"/>
    <property type="match status" value="1"/>
</dbReference>
<dbReference type="GO" id="GO:0016787">
    <property type="term" value="F:hydrolase activity"/>
    <property type="evidence" value="ECO:0007669"/>
    <property type="project" value="UniProtKB-KW"/>
</dbReference>
<evidence type="ECO:0000256" key="9">
    <source>
        <dbReference type="ARBA" id="ARBA00023204"/>
    </source>
</evidence>
<dbReference type="SMART" id="SM00490">
    <property type="entry name" value="HELICc"/>
    <property type="match status" value="1"/>
</dbReference>
<dbReference type="AlphaFoldDB" id="A0A1I2K7J5"/>
<evidence type="ECO:0000256" key="11">
    <source>
        <dbReference type="ARBA" id="ARBA00061399"/>
    </source>
</evidence>